<dbReference type="RefSeq" id="WP_046858283.1">
    <property type="nucleotide sequence ID" value="NZ_CP011412.1"/>
</dbReference>
<organism evidence="2 3">
    <name type="scientific">Sedimenticola thiotaurini</name>
    <dbReference type="NCBI Taxonomy" id="1543721"/>
    <lineage>
        <taxon>Bacteria</taxon>
        <taxon>Pseudomonadati</taxon>
        <taxon>Pseudomonadota</taxon>
        <taxon>Gammaproteobacteria</taxon>
        <taxon>Chromatiales</taxon>
        <taxon>Sedimenticolaceae</taxon>
        <taxon>Sedimenticola</taxon>
    </lineage>
</organism>
<dbReference type="PANTHER" id="PTHR31881:SF6">
    <property type="entry name" value="OS09G0494600 PROTEIN"/>
    <property type="match status" value="1"/>
</dbReference>
<protein>
    <submittedName>
        <fullName evidence="2">Membrane protein</fullName>
    </submittedName>
</protein>
<dbReference type="InterPro" id="IPR006747">
    <property type="entry name" value="DUF599"/>
</dbReference>
<feature type="transmembrane region" description="Helical" evidence="1">
    <location>
        <begin position="77"/>
        <end position="95"/>
    </location>
</feature>
<dbReference type="KEGG" id="seds:AAY24_02135"/>
<dbReference type="PANTHER" id="PTHR31881">
    <property type="match status" value="1"/>
</dbReference>
<sequence length="241" mass="27601">MTEITLFIEAHWESIVAVIWFTLCFYGYMFYSQRMARTTNCLSSVMHKYRQAWMEQMLTRDVRVSDTTALANLERSVAFFASSTMLIVAGLVTVLGSTDKVIDMVADVPFATDASRSEWEIKLLLLIGLFTYAFFKFTWSLRQYGFCSVMMGGAPNADAQVSERERKAISLRIAHVASLAANNFNLGLRTYYFSLAVLGWFINPWLFVALSGTIVWILYRREFKSRTLNELIMSRAEQSID</sequence>
<accession>A0A0F7JVH9</accession>
<dbReference type="Pfam" id="PF04654">
    <property type="entry name" value="DUF599"/>
    <property type="match status" value="1"/>
</dbReference>
<feature type="transmembrane region" description="Helical" evidence="1">
    <location>
        <begin position="12"/>
        <end position="31"/>
    </location>
</feature>
<dbReference type="Proteomes" id="UP000034410">
    <property type="component" value="Chromosome"/>
</dbReference>
<dbReference type="PATRIC" id="fig|1543721.4.peg.452"/>
<reference evidence="2 3" key="1">
    <citation type="journal article" date="2015" name="Genome Announc.">
        <title>Complete Genome Sequence of Sedimenticola thiotaurini Strain SIP-G1, a Polyphosphate- and Polyhydroxyalkanoate-Accumulating Sulfur-Oxidizing Gammaproteobacterium Isolated from Salt Marsh Sediments.</title>
        <authorList>
            <person name="Flood B.E."/>
            <person name="Jones D.S."/>
            <person name="Bailey J.V."/>
        </authorList>
    </citation>
    <scope>NUCLEOTIDE SEQUENCE [LARGE SCALE GENOMIC DNA]</scope>
    <source>
        <strain evidence="2 3">SIP-G1</strain>
    </source>
</reference>
<dbReference type="AlphaFoldDB" id="A0A0F7JVH9"/>
<keyword evidence="3" id="KW-1185">Reference proteome</keyword>
<feature type="transmembrane region" description="Helical" evidence="1">
    <location>
        <begin position="191"/>
        <end position="219"/>
    </location>
</feature>
<keyword evidence="1" id="KW-0812">Transmembrane</keyword>
<evidence type="ECO:0000313" key="3">
    <source>
        <dbReference type="Proteomes" id="UP000034410"/>
    </source>
</evidence>
<dbReference type="EMBL" id="CP011412">
    <property type="protein sequence ID" value="AKH19344.1"/>
    <property type="molecule type" value="Genomic_DNA"/>
</dbReference>
<keyword evidence="1" id="KW-1133">Transmembrane helix</keyword>
<evidence type="ECO:0000256" key="1">
    <source>
        <dbReference type="SAM" id="Phobius"/>
    </source>
</evidence>
<name>A0A0F7JVH9_9GAMM</name>
<feature type="transmembrane region" description="Helical" evidence="1">
    <location>
        <begin position="123"/>
        <end position="141"/>
    </location>
</feature>
<keyword evidence="1" id="KW-0472">Membrane</keyword>
<gene>
    <name evidence="2" type="ORF">AAY24_02135</name>
</gene>
<evidence type="ECO:0000313" key="2">
    <source>
        <dbReference type="EMBL" id="AKH19344.1"/>
    </source>
</evidence>
<dbReference type="OrthoDB" id="8524743at2"/>
<proteinExistence type="predicted"/>